<dbReference type="Proteomes" id="UP000610611">
    <property type="component" value="Unassembled WGS sequence"/>
</dbReference>
<reference evidence="1" key="1">
    <citation type="submission" date="2019-12" db="EMBL/GenBank/DDBJ databases">
        <title>The whole-genome sequencing of Haloarcula japonica strain pws8.</title>
        <authorList>
            <person name="Verma D.K."/>
            <person name="Gopal K."/>
            <person name="Prasad E.S."/>
        </authorList>
    </citation>
    <scope>NUCLEOTIDE SEQUENCE</scope>
    <source>
        <strain evidence="1">Pws8</strain>
    </source>
</reference>
<dbReference type="AlphaFoldDB" id="A0A847TJA2"/>
<dbReference type="OrthoDB" id="350952at2157"/>
<organism evidence="1 2">
    <name type="scientific">Haloarcula rubripromontorii</name>
    <dbReference type="NCBI Taxonomy" id="1705562"/>
    <lineage>
        <taxon>Archaea</taxon>
        <taxon>Methanobacteriati</taxon>
        <taxon>Methanobacteriota</taxon>
        <taxon>Stenosarchaea group</taxon>
        <taxon>Halobacteria</taxon>
        <taxon>Halobacteriales</taxon>
        <taxon>Haloarculaceae</taxon>
        <taxon>Haloarcula</taxon>
    </lineage>
</organism>
<gene>
    <name evidence="1" type="ORF">GOC83_07480</name>
</gene>
<dbReference type="EMBL" id="WOWB01000001">
    <property type="protein sequence ID" value="NLV05972.1"/>
    <property type="molecule type" value="Genomic_DNA"/>
</dbReference>
<accession>A0A847TJA2</accession>
<sequence>MRNRTPLTSATLGDELLDLTPQTARNVIRGLVAQDILTETTENEQYQEFKTVDIFDILDQPLE</sequence>
<name>A0A847TJA2_9EURY</name>
<evidence type="ECO:0000313" key="2">
    <source>
        <dbReference type="Proteomes" id="UP000610611"/>
    </source>
</evidence>
<protein>
    <submittedName>
        <fullName evidence="1">Cell filamentation protein Fic</fullName>
    </submittedName>
</protein>
<comment type="caution">
    <text evidence="1">The sequence shown here is derived from an EMBL/GenBank/DDBJ whole genome shotgun (WGS) entry which is preliminary data.</text>
</comment>
<evidence type="ECO:0000313" key="1">
    <source>
        <dbReference type="EMBL" id="NLV05972.1"/>
    </source>
</evidence>
<proteinExistence type="predicted"/>